<accession>A0A1H1MW26</accession>
<protein>
    <submittedName>
        <fullName evidence="1">Uncharacterized protein</fullName>
    </submittedName>
</protein>
<gene>
    <name evidence="1" type="ORF">SAMN05216490_0172</name>
</gene>
<dbReference type="Proteomes" id="UP000199679">
    <property type="component" value="Chromosome I"/>
</dbReference>
<reference evidence="1 2" key="1">
    <citation type="submission" date="2016-10" db="EMBL/GenBank/DDBJ databases">
        <authorList>
            <person name="de Groot N.N."/>
        </authorList>
    </citation>
    <scope>NUCLEOTIDE SEQUENCE [LARGE SCALE GENOMIC DNA]</scope>
    <source>
        <strain evidence="1 2">MP1X4</strain>
    </source>
</reference>
<organism evidence="1 2">
    <name type="scientific">Mucilaginibacter mallensis</name>
    <dbReference type="NCBI Taxonomy" id="652787"/>
    <lineage>
        <taxon>Bacteria</taxon>
        <taxon>Pseudomonadati</taxon>
        <taxon>Bacteroidota</taxon>
        <taxon>Sphingobacteriia</taxon>
        <taxon>Sphingobacteriales</taxon>
        <taxon>Sphingobacteriaceae</taxon>
        <taxon>Mucilaginibacter</taxon>
    </lineage>
</organism>
<keyword evidence="2" id="KW-1185">Reference proteome</keyword>
<dbReference type="AlphaFoldDB" id="A0A1H1MW26"/>
<dbReference type="EMBL" id="LT629740">
    <property type="protein sequence ID" value="SDR90665.1"/>
    <property type="molecule type" value="Genomic_DNA"/>
</dbReference>
<evidence type="ECO:0000313" key="2">
    <source>
        <dbReference type="Proteomes" id="UP000199679"/>
    </source>
</evidence>
<name>A0A1H1MW26_MUCMA</name>
<proteinExistence type="predicted"/>
<evidence type="ECO:0000313" key="1">
    <source>
        <dbReference type="EMBL" id="SDR90665.1"/>
    </source>
</evidence>
<sequence length="142" mass="16189">MLAACGTMGQIGDSVRFSTSTAKLESALDSLYKNYPEYKIPATWAKYKSSIVKASPFTEDKFFYFKSNPEELYYVVLINDSVMTDDSARTRLAIRAVNRGSDKWILESGLDNDEEEAVIKRFDDEIVSKLRVYTKSKVLKEE</sequence>